<dbReference type="OrthoDB" id="412981at2759"/>
<dbReference type="InterPro" id="IPR005135">
    <property type="entry name" value="Endo/exonuclease/phosphatase"/>
</dbReference>
<dbReference type="AlphaFoldDB" id="A0A4C1T9I1"/>
<proteinExistence type="predicted"/>
<sequence length="273" mass="31006">MRRNLRTRAGLQRHSGADAARRYERIEQLTNFKTMRSIGIRVGSSDHETRLFVAYRPPGTRMCIQNIHSIFNGPTLTLIIGDLNAKHKAWGSHCISRAGRLLMKDAERQGHEVLGPDTPSHVPTNMRRRPDVLDIVLGHKIRRPMHVEVVYGMDTQLISILVTMGTGTSNSPQVTSMQRKDWKNFYTSLEALHLGAFFETTADVEASANLLVDRTRDAQAGPTTFLLKSTSRRGDLPPSIKRWLQHKRRLHKLWTSTRCSKLKKELNDLGSDH</sequence>
<dbReference type="Pfam" id="PF14529">
    <property type="entry name" value="Exo_endo_phos_2"/>
    <property type="match status" value="1"/>
</dbReference>
<evidence type="ECO:0000313" key="3">
    <source>
        <dbReference type="Proteomes" id="UP000299102"/>
    </source>
</evidence>
<comment type="caution">
    <text evidence="2">The sequence shown here is derived from an EMBL/GenBank/DDBJ whole genome shotgun (WGS) entry which is preliminary data.</text>
</comment>
<dbReference type="Gene3D" id="3.60.10.10">
    <property type="entry name" value="Endonuclease/exonuclease/phosphatase"/>
    <property type="match status" value="1"/>
</dbReference>
<evidence type="ECO:0000313" key="2">
    <source>
        <dbReference type="EMBL" id="GBP10220.1"/>
    </source>
</evidence>
<keyword evidence="2" id="KW-0548">Nucleotidyltransferase</keyword>
<dbReference type="Proteomes" id="UP000299102">
    <property type="component" value="Unassembled WGS sequence"/>
</dbReference>
<accession>A0A4C1T9I1</accession>
<gene>
    <name evidence="2" type="ORF">EVAR_77616_1</name>
</gene>
<protein>
    <submittedName>
        <fullName evidence="2">RNA-directed DNA polymerase from mobile element jockey</fullName>
    </submittedName>
</protein>
<keyword evidence="2" id="KW-0808">Transferase</keyword>
<dbReference type="SUPFAM" id="SSF56219">
    <property type="entry name" value="DNase I-like"/>
    <property type="match status" value="1"/>
</dbReference>
<feature type="domain" description="Endonuclease/exonuclease/phosphatase" evidence="1">
    <location>
        <begin position="50"/>
        <end position="139"/>
    </location>
</feature>
<reference evidence="2 3" key="1">
    <citation type="journal article" date="2019" name="Commun. Biol.">
        <title>The bagworm genome reveals a unique fibroin gene that provides high tensile strength.</title>
        <authorList>
            <person name="Kono N."/>
            <person name="Nakamura H."/>
            <person name="Ohtoshi R."/>
            <person name="Tomita M."/>
            <person name="Numata K."/>
            <person name="Arakawa K."/>
        </authorList>
    </citation>
    <scope>NUCLEOTIDE SEQUENCE [LARGE SCALE GENOMIC DNA]</scope>
</reference>
<name>A0A4C1T9I1_EUMVA</name>
<keyword evidence="2" id="KW-0695">RNA-directed DNA polymerase</keyword>
<dbReference type="GO" id="GO:0003964">
    <property type="term" value="F:RNA-directed DNA polymerase activity"/>
    <property type="evidence" value="ECO:0007669"/>
    <property type="project" value="UniProtKB-KW"/>
</dbReference>
<organism evidence="2 3">
    <name type="scientific">Eumeta variegata</name>
    <name type="common">Bagworm moth</name>
    <name type="synonym">Eumeta japonica</name>
    <dbReference type="NCBI Taxonomy" id="151549"/>
    <lineage>
        <taxon>Eukaryota</taxon>
        <taxon>Metazoa</taxon>
        <taxon>Ecdysozoa</taxon>
        <taxon>Arthropoda</taxon>
        <taxon>Hexapoda</taxon>
        <taxon>Insecta</taxon>
        <taxon>Pterygota</taxon>
        <taxon>Neoptera</taxon>
        <taxon>Endopterygota</taxon>
        <taxon>Lepidoptera</taxon>
        <taxon>Glossata</taxon>
        <taxon>Ditrysia</taxon>
        <taxon>Tineoidea</taxon>
        <taxon>Psychidae</taxon>
        <taxon>Oiketicinae</taxon>
        <taxon>Eumeta</taxon>
    </lineage>
</organism>
<dbReference type="EMBL" id="BGZK01000039">
    <property type="protein sequence ID" value="GBP10220.1"/>
    <property type="molecule type" value="Genomic_DNA"/>
</dbReference>
<dbReference type="InterPro" id="IPR036691">
    <property type="entry name" value="Endo/exonu/phosph_ase_sf"/>
</dbReference>
<evidence type="ECO:0000259" key="1">
    <source>
        <dbReference type="Pfam" id="PF14529"/>
    </source>
</evidence>
<keyword evidence="3" id="KW-1185">Reference proteome</keyword>